<proteinExistence type="predicted"/>
<dbReference type="Proteomes" id="UP000507470">
    <property type="component" value="Unassembled WGS sequence"/>
</dbReference>
<organism evidence="1 2">
    <name type="scientific">Mytilus coruscus</name>
    <name type="common">Sea mussel</name>
    <dbReference type="NCBI Taxonomy" id="42192"/>
    <lineage>
        <taxon>Eukaryota</taxon>
        <taxon>Metazoa</taxon>
        <taxon>Spiralia</taxon>
        <taxon>Lophotrochozoa</taxon>
        <taxon>Mollusca</taxon>
        <taxon>Bivalvia</taxon>
        <taxon>Autobranchia</taxon>
        <taxon>Pteriomorphia</taxon>
        <taxon>Mytilida</taxon>
        <taxon>Mytiloidea</taxon>
        <taxon>Mytilidae</taxon>
        <taxon>Mytilinae</taxon>
        <taxon>Mytilus</taxon>
    </lineage>
</organism>
<dbReference type="PANTHER" id="PTHR47018">
    <property type="entry name" value="CXC DOMAIN-CONTAINING PROTEIN-RELATED"/>
    <property type="match status" value="1"/>
</dbReference>
<dbReference type="PANTHER" id="PTHR47018:SF1">
    <property type="entry name" value="TESMIN_TSO1-LIKE CXC DOMAIN-CONTAINING PROTEIN"/>
    <property type="match status" value="1"/>
</dbReference>
<dbReference type="EMBL" id="CACVKT020006944">
    <property type="protein sequence ID" value="CAC5404371.1"/>
    <property type="molecule type" value="Genomic_DNA"/>
</dbReference>
<protein>
    <submittedName>
        <fullName evidence="1">Uncharacterized protein</fullName>
    </submittedName>
</protein>
<keyword evidence="2" id="KW-1185">Reference proteome</keyword>
<name>A0A6J8D9L7_MYTCO</name>
<dbReference type="AlphaFoldDB" id="A0A6J8D9L7"/>
<evidence type="ECO:0000313" key="1">
    <source>
        <dbReference type="EMBL" id="CAC5404371.1"/>
    </source>
</evidence>
<sequence length="178" mass="20272">MVKKNAKYHNLCRIKFYNTKLKRAQKRHMSPMPSGSSSEFSYSKTTFSGSLVSEDIDDSIPSPLLQLVKMIEHGPDIKSQLENVSTKSDLALAQLLMFNYHQNTQKVPVQHRHSADRETLFCVYLGLLLFAKTRKRQLINALFQHGLCISYDQVLEISTQLGEAVVERYLNEGVICPP</sequence>
<accession>A0A6J8D9L7</accession>
<dbReference type="OrthoDB" id="6122187at2759"/>
<gene>
    <name evidence="1" type="ORF">MCOR_38168</name>
</gene>
<reference evidence="1 2" key="1">
    <citation type="submission" date="2020-06" db="EMBL/GenBank/DDBJ databases">
        <authorList>
            <person name="Li R."/>
            <person name="Bekaert M."/>
        </authorList>
    </citation>
    <scope>NUCLEOTIDE SEQUENCE [LARGE SCALE GENOMIC DNA]</scope>
    <source>
        <strain evidence="2">wild</strain>
    </source>
</reference>
<evidence type="ECO:0000313" key="2">
    <source>
        <dbReference type="Proteomes" id="UP000507470"/>
    </source>
</evidence>